<keyword evidence="4" id="KW-1185">Reference proteome</keyword>
<name>A0A843WSP4_COLES</name>
<gene>
    <name evidence="3" type="ORF">Taro_046540</name>
</gene>
<proteinExistence type="predicted"/>
<dbReference type="InterPro" id="IPR055315">
    <property type="entry name" value="Cramped-like"/>
</dbReference>
<dbReference type="Proteomes" id="UP000652761">
    <property type="component" value="Unassembled WGS sequence"/>
</dbReference>
<keyword evidence="1" id="KW-0238">DNA-binding</keyword>
<reference evidence="3" key="1">
    <citation type="submission" date="2017-07" db="EMBL/GenBank/DDBJ databases">
        <title>Taro Niue Genome Assembly and Annotation.</title>
        <authorList>
            <person name="Atibalentja N."/>
            <person name="Keating K."/>
            <person name="Fields C.J."/>
        </authorList>
    </citation>
    <scope>NUCLEOTIDE SEQUENCE</scope>
    <source>
        <strain evidence="3">Niue_2</strain>
        <tissue evidence="3">Leaf</tissue>
    </source>
</reference>
<dbReference type="EMBL" id="NMUH01005755">
    <property type="protein sequence ID" value="MQM13612.1"/>
    <property type="molecule type" value="Genomic_DNA"/>
</dbReference>
<dbReference type="GO" id="GO:0005634">
    <property type="term" value="C:nucleus"/>
    <property type="evidence" value="ECO:0007669"/>
    <property type="project" value="TreeGrafter"/>
</dbReference>
<dbReference type="PANTHER" id="PTHR21677">
    <property type="entry name" value="CRAMPED PROTEIN"/>
    <property type="match status" value="1"/>
</dbReference>
<dbReference type="PANTHER" id="PTHR21677:SF1">
    <property type="entry name" value="PROTEIN CRAMPED-LIKE"/>
    <property type="match status" value="1"/>
</dbReference>
<dbReference type="AlphaFoldDB" id="A0A843WSP4"/>
<evidence type="ECO:0000256" key="2">
    <source>
        <dbReference type="ARBA" id="ARBA00023242"/>
    </source>
</evidence>
<organism evidence="3 4">
    <name type="scientific">Colocasia esculenta</name>
    <name type="common">Wild taro</name>
    <name type="synonym">Arum esculentum</name>
    <dbReference type="NCBI Taxonomy" id="4460"/>
    <lineage>
        <taxon>Eukaryota</taxon>
        <taxon>Viridiplantae</taxon>
        <taxon>Streptophyta</taxon>
        <taxon>Embryophyta</taxon>
        <taxon>Tracheophyta</taxon>
        <taxon>Spermatophyta</taxon>
        <taxon>Magnoliopsida</taxon>
        <taxon>Liliopsida</taxon>
        <taxon>Araceae</taxon>
        <taxon>Aroideae</taxon>
        <taxon>Colocasieae</taxon>
        <taxon>Colocasia</taxon>
    </lineage>
</organism>
<evidence type="ECO:0000313" key="3">
    <source>
        <dbReference type="EMBL" id="MQM13612.1"/>
    </source>
</evidence>
<accession>A0A843WSP4</accession>
<comment type="caution">
    <text evidence="3">The sequence shown here is derived from an EMBL/GenBank/DDBJ whole genome shotgun (WGS) entry which is preliminary data.</text>
</comment>
<dbReference type="GO" id="GO:0003682">
    <property type="term" value="F:chromatin binding"/>
    <property type="evidence" value="ECO:0007669"/>
    <property type="project" value="InterPro"/>
</dbReference>
<sequence>MIADPFRMTVKDTTLACGQSLKTPEKFKLQLFPIDNNIRRVLLELNHNPYLELTLRPRKKISSVVKHLNVKWGFSRKKSSELMLFPYEAQTENIVNHRKWTLKDTGTSAADVFMAIGHPEVFRLRLVCSYKSMEST</sequence>
<keyword evidence="2" id="KW-0539">Nucleus</keyword>
<protein>
    <submittedName>
        <fullName evidence="3">Uncharacterized protein</fullName>
    </submittedName>
</protein>
<dbReference type="OrthoDB" id="745018at2759"/>
<dbReference type="GO" id="GO:0007389">
    <property type="term" value="P:pattern specification process"/>
    <property type="evidence" value="ECO:0007669"/>
    <property type="project" value="TreeGrafter"/>
</dbReference>
<evidence type="ECO:0000313" key="4">
    <source>
        <dbReference type="Proteomes" id="UP000652761"/>
    </source>
</evidence>
<evidence type="ECO:0000256" key="1">
    <source>
        <dbReference type="ARBA" id="ARBA00023125"/>
    </source>
</evidence>
<dbReference type="GO" id="GO:0003677">
    <property type="term" value="F:DNA binding"/>
    <property type="evidence" value="ECO:0007669"/>
    <property type="project" value="UniProtKB-KW"/>
</dbReference>